<sequence>MGEYCGAAPEEDPAMALVTPLPTTTTTTTTAAAAAIKQPHYYGCFDRCSTKQVFDNLHGNISLDPVRSLLLPLPSHSAGFVPLPQPSVSPYLITLDIASTVHLLASDCLVTSSNLGLVFVSLFDRLLLPYSDDDVFVPS</sequence>
<dbReference type="Proteomes" id="UP000817658">
    <property type="component" value="Chromosome 1"/>
</dbReference>
<accession>Q658A9</accession>
<organism evidence="1">
    <name type="scientific">Oryza sativa subsp. japonica</name>
    <name type="common">Rice</name>
    <dbReference type="NCBI Taxonomy" id="39947"/>
    <lineage>
        <taxon>Eukaryota</taxon>
        <taxon>Viridiplantae</taxon>
        <taxon>Streptophyta</taxon>
        <taxon>Embryophyta</taxon>
        <taxon>Tracheophyta</taxon>
        <taxon>Spermatophyta</taxon>
        <taxon>Magnoliopsida</taxon>
        <taxon>Liliopsida</taxon>
        <taxon>Poales</taxon>
        <taxon>Poaceae</taxon>
        <taxon>BOP clade</taxon>
        <taxon>Oryzoideae</taxon>
        <taxon>Oryzeae</taxon>
        <taxon>Oryzinae</taxon>
        <taxon>Oryza</taxon>
        <taxon>Oryza sativa</taxon>
    </lineage>
</organism>
<protein>
    <submittedName>
        <fullName evidence="1">Uncharacterized protein</fullName>
    </submittedName>
</protein>
<name>Q658A9_ORYSJ</name>
<dbReference type="AlphaFoldDB" id="Q658A9"/>
<evidence type="ECO:0000313" key="1">
    <source>
        <dbReference type="EMBL" id="BAD44861.1"/>
    </source>
</evidence>
<dbReference type="EMBL" id="AP002845">
    <property type="protein sequence ID" value="BAD44861.1"/>
    <property type="molecule type" value="Genomic_DNA"/>
</dbReference>
<reference evidence="1" key="1">
    <citation type="journal article" date="2002" name="Nature">
        <title>The genome sequence and structure of rice chromosome 1.</title>
        <authorList>
            <person name="Sasaki T."/>
            <person name="Matsumoto T."/>
            <person name="Yamamoto K."/>
            <person name="Sakata K."/>
            <person name="Baba T."/>
            <person name="Katayose Y."/>
            <person name="Wu J."/>
            <person name="Niimura Y."/>
            <person name="Cheng Z."/>
            <person name="Nagamura Y."/>
            <person name="Antonio B.A."/>
            <person name="Kanamori H."/>
            <person name="Hosokawa S."/>
            <person name="Masukawa M."/>
            <person name="Arikawa K."/>
            <person name="Chiden Y."/>
            <person name="Hayashi M."/>
            <person name="Okamoto M."/>
            <person name="Ando T."/>
            <person name="Aoki H."/>
            <person name="Arita K."/>
            <person name="Hamada M."/>
            <person name="Harada C."/>
            <person name="Hijishita S."/>
            <person name="Honda M."/>
            <person name="Ichikawa Y."/>
            <person name="Idonuma A."/>
            <person name="Iijima M."/>
            <person name="Ikeda M."/>
            <person name="Ikeno M."/>
            <person name="Itoh S."/>
            <person name="Itoh T."/>
            <person name="Itoh Y."/>
            <person name="Itoh Y."/>
            <person name="Iwabuchi A."/>
            <person name="Kamiya K."/>
            <person name="Karasawa W."/>
            <person name="Katagiri S."/>
            <person name="Kikuta A."/>
            <person name="Kobayashi N."/>
            <person name="Kono I."/>
            <person name="Machita K."/>
            <person name="Maehara T."/>
            <person name="Mizuno H."/>
            <person name="Mizubayashi T."/>
            <person name="Mukai Y."/>
            <person name="Nagasaki H."/>
            <person name="Nakashima M."/>
            <person name="Nakama Y."/>
            <person name="Nakamichi Y."/>
            <person name="Nakamura M."/>
            <person name="Namiki N."/>
            <person name="Negishi M."/>
            <person name="Ohta I."/>
            <person name="Ono N."/>
            <person name="Saji S."/>
            <person name="Sakai K."/>
            <person name="Shibata M."/>
            <person name="Shimokawa T."/>
            <person name="Shomura A."/>
            <person name="Song J."/>
            <person name="Takazaki Y."/>
            <person name="Terasawa K."/>
            <person name="Tsuji K."/>
            <person name="Waki K."/>
            <person name="Yamagata H."/>
            <person name="Yamane H."/>
            <person name="Yoshiki S."/>
            <person name="Yoshihara R."/>
            <person name="Yukawa K."/>
            <person name="Zhong H."/>
            <person name="Iwama H."/>
            <person name="Endo T."/>
            <person name="Ito H."/>
            <person name="Hahn J.H."/>
            <person name="Kim H.I."/>
            <person name="Eun M.Y."/>
            <person name="Yano M."/>
            <person name="Jiang J."/>
            <person name="Gojobori T."/>
        </authorList>
    </citation>
    <scope>NUCLEOTIDE SEQUENCE [LARGE SCALE GENOMIC DNA]</scope>
</reference>
<gene>
    <name evidence="1" type="primary">P0482C06.29</name>
</gene>
<proteinExistence type="predicted"/>